<evidence type="ECO:0000256" key="4">
    <source>
        <dbReference type="ARBA" id="ARBA00023065"/>
    </source>
</evidence>
<keyword evidence="9" id="KW-1185">Reference proteome</keyword>
<keyword evidence="4 7" id="KW-0406">Ion transport</keyword>
<comment type="subunit">
    <text evidence="7">V-ATPase is a heteromultimeric enzyme made up of two complexes: the ATP-hydrolytic V1 complex and the proton translocation V0 complex.</text>
</comment>
<evidence type="ECO:0000313" key="8">
    <source>
        <dbReference type="EMBL" id="KAF2721691.1"/>
    </source>
</evidence>
<dbReference type="InterPro" id="IPR036079">
    <property type="entry name" value="ATPase_csu/dsu_sf"/>
</dbReference>
<dbReference type="GO" id="GO:0046961">
    <property type="term" value="F:proton-transporting ATPase activity, rotational mechanism"/>
    <property type="evidence" value="ECO:0007669"/>
    <property type="project" value="InterPro"/>
</dbReference>
<dbReference type="Gene3D" id="1.20.1690.10">
    <property type="entry name" value="V-type ATP synthase subunit C domain"/>
    <property type="match status" value="2"/>
</dbReference>
<evidence type="ECO:0000256" key="3">
    <source>
        <dbReference type="ARBA" id="ARBA00022781"/>
    </source>
</evidence>
<evidence type="ECO:0000256" key="7">
    <source>
        <dbReference type="PIRNR" id="PIRNR018497"/>
    </source>
</evidence>
<proteinExistence type="inferred from homology"/>
<dbReference type="FunFam" id="1.20.1690.10:FF:000003">
    <property type="entry name" value="V-type proton ATPase subunit"/>
    <property type="match status" value="1"/>
</dbReference>
<gene>
    <name evidence="8" type="ORF">K431DRAFT_284618</name>
</gene>
<dbReference type="EMBL" id="MU003788">
    <property type="protein sequence ID" value="KAF2721691.1"/>
    <property type="molecule type" value="Genomic_DNA"/>
</dbReference>
<keyword evidence="2 7" id="KW-0813">Transport</keyword>
<keyword evidence="3 7" id="KW-0375">Hydrogen ion transport</keyword>
<dbReference type="Pfam" id="PF01992">
    <property type="entry name" value="vATP-synt_AC39"/>
    <property type="match status" value="1"/>
</dbReference>
<dbReference type="InterPro" id="IPR035067">
    <property type="entry name" value="V-type_ATPase_csu/dsu"/>
</dbReference>
<accession>A0A9P4QB67</accession>
<dbReference type="InterPro" id="IPR044911">
    <property type="entry name" value="V-type_ATPase_csu/dsu_dom_3"/>
</dbReference>
<dbReference type="Proteomes" id="UP000799441">
    <property type="component" value="Unassembled WGS sequence"/>
</dbReference>
<sequence length="367" mass="41331">MSEGMFYNVANGYIEGIVRGYRNTLLTGQNYGNLTQCETVDDIKLQLSPAYGDFLASLPPNPSTSALADKTMDKLVAEFRYLQANATGSLARFMEYLSYAYMIDNVALLITGTLHERDTRELLERCHPLGWFETMPVLCVATNIEELYNSVLIETPLAPYFKGSLSHQDLDELNIEIIRNTLYKNYLEDFYRFVREDPEIKGTPTADVMAEVLEFEADRRSINITINSFGTELSKQDRKKLYPAFGRLHPEGTLMLSRADDPEGVRIAVDGVHDYKTMLDQTGMGGGGGGLSNQSGGIGGDDGKSLEDLFYQKEMEISKLAFTYQFSHAVVYAWVKLKEQEIRNITWIAECIAQNQKDRVGNFISVF</sequence>
<dbReference type="Gene3D" id="1.10.132.50">
    <property type="entry name" value="ATP synthase (C/AC39) subunit, domain 3"/>
    <property type="match status" value="1"/>
</dbReference>
<dbReference type="FunFam" id="1.20.1690.10:FF:000001">
    <property type="entry name" value="V-type proton ATPase subunit"/>
    <property type="match status" value="1"/>
</dbReference>
<dbReference type="PIRSF" id="PIRSF018497">
    <property type="entry name" value="V-ATP_synth_D"/>
    <property type="match status" value="1"/>
</dbReference>
<protein>
    <recommendedName>
        <fullName evidence="7">V-type proton ATPase subunit</fullName>
    </recommendedName>
</protein>
<dbReference type="PANTHER" id="PTHR11028">
    <property type="entry name" value="VACUOLAR ATP SYNTHASE SUBUNIT AC39"/>
    <property type="match status" value="1"/>
</dbReference>
<comment type="caution">
    <text evidence="8">The sequence shown here is derived from an EMBL/GenBank/DDBJ whole genome shotgun (WGS) entry which is preliminary data.</text>
</comment>
<reference evidence="8" key="1">
    <citation type="journal article" date="2020" name="Stud. Mycol.">
        <title>101 Dothideomycetes genomes: a test case for predicting lifestyles and emergence of pathogens.</title>
        <authorList>
            <person name="Haridas S."/>
            <person name="Albert R."/>
            <person name="Binder M."/>
            <person name="Bloem J."/>
            <person name="Labutti K."/>
            <person name="Salamov A."/>
            <person name="Andreopoulos B."/>
            <person name="Baker S."/>
            <person name="Barry K."/>
            <person name="Bills G."/>
            <person name="Bluhm B."/>
            <person name="Cannon C."/>
            <person name="Castanera R."/>
            <person name="Culley D."/>
            <person name="Daum C."/>
            <person name="Ezra D."/>
            <person name="Gonzalez J."/>
            <person name="Henrissat B."/>
            <person name="Kuo A."/>
            <person name="Liang C."/>
            <person name="Lipzen A."/>
            <person name="Lutzoni F."/>
            <person name="Magnuson J."/>
            <person name="Mondo S."/>
            <person name="Nolan M."/>
            <person name="Ohm R."/>
            <person name="Pangilinan J."/>
            <person name="Park H.-J."/>
            <person name="Ramirez L."/>
            <person name="Alfaro M."/>
            <person name="Sun H."/>
            <person name="Tritt A."/>
            <person name="Yoshinaga Y."/>
            <person name="Zwiers L.-H."/>
            <person name="Turgeon B."/>
            <person name="Goodwin S."/>
            <person name="Spatafora J."/>
            <person name="Crous P."/>
            <person name="Grigoriev I."/>
        </authorList>
    </citation>
    <scope>NUCLEOTIDE SEQUENCE</scope>
    <source>
        <strain evidence="8">CBS 116435</strain>
    </source>
</reference>
<dbReference type="InterPro" id="IPR016727">
    <property type="entry name" value="ATPase_V0-cplx_dsu"/>
</dbReference>
<dbReference type="OrthoDB" id="10250083at2759"/>
<organism evidence="8 9">
    <name type="scientific">Polychaeton citri CBS 116435</name>
    <dbReference type="NCBI Taxonomy" id="1314669"/>
    <lineage>
        <taxon>Eukaryota</taxon>
        <taxon>Fungi</taxon>
        <taxon>Dikarya</taxon>
        <taxon>Ascomycota</taxon>
        <taxon>Pezizomycotina</taxon>
        <taxon>Dothideomycetes</taxon>
        <taxon>Dothideomycetidae</taxon>
        <taxon>Capnodiales</taxon>
        <taxon>Capnodiaceae</taxon>
        <taxon>Polychaeton</taxon>
    </lineage>
</organism>
<comment type="similarity">
    <text evidence="1 7">Belongs to the V-ATPase V0D/AC39 subunit family.</text>
</comment>
<dbReference type="SUPFAM" id="SSF103486">
    <property type="entry name" value="V-type ATP synthase subunit C"/>
    <property type="match status" value="1"/>
</dbReference>
<evidence type="ECO:0000256" key="1">
    <source>
        <dbReference type="ARBA" id="ARBA00006709"/>
    </source>
</evidence>
<dbReference type="InterPro" id="IPR002843">
    <property type="entry name" value="ATPase_V0-cplx_csu/dsu"/>
</dbReference>
<evidence type="ECO:0000256" key="2">
    <source>
        <dbReference type="ARBA" id="ARBA00022448"/>
    </source>
</evidence>
<dbReference type="AlphaFoldDB" id="A0A9P4QB67"/>
<name>A0A9P4QB67_9PEZI</name>
<evidence type="ECO:0000256" key="6">
    <source>
        <dbReference type="ARBA" id="ARBA00059115"/>
    </source>
</evidence>
<evidence type="ECO:0000313" key="9">
    <source>
        <dbReference type="Proteomes" id="UP000799441"/>
    </source>
</evidence>
<dbReference type="GO" id="GO:0033179">
    <property type="term" value="C:proton-transporting V-type ATPase, V0 domain"/>
    <property type="evidence" value="ECO:0007669"/>
    <property type="project" value="InterPro"/>
</dbReference>
<evidence type="ECO:0000256" key="5">
    <source>
        <dbReference type="ARBA" id="ARBA00029477"/>
    </source>
</evidence>
<comment type="function">
    <text evidence="6 7">Subunit of the V0 complex of vacuolar(H+)-ATPase (V-ATPase), a multisubunit enzyme composed of a peripheral complex (V1) that hydrolyzes ATP and a membrane integral complex (V0) that translocates protons. V-ATPase is responsible for acidifying and maintaining the pH of intracellular compartments. This subunit is a non-integral membrane component of the membrane pore domain and is required for proper assembly of the V0 sector. Might be involved in the regulated assembly of V1 subunits onto the membrane sector or alternatively may prevent the passage of protons through V0 pores.</text>
</comment>
<comment type="subunit">
    <text evidence="5">V-ATPase is a heteromultimeric enzyme composed of a peripheral catalytic V1 complex (components A to H) attached to an integral membrane V0 proton pore complex (components: a, c, c', c'', d, e, f and VOA1).</text>
</comment>